<dbReference type="OrthoDB" id="9811998at2"/>
<dbReference type="Pfam" id="PF02630">
    <property type="entry name" value="SCO1-SenC"/>
    <property type="match status" value="1"/>
</dbReference>
<dbReference type="PROSITE" id="PS51257">
    <property type="entry name" value="PROKAR_LIPOPROTEIN"/>
    <property type="match status" value="1"/>
</dbReference>
<dbReference type="RefSeq" id="WP_110395153.1">
    <property type="nucleotide sequence ID" value="NZ_JADIJL010000003.1"/>
</dbReference>
<evidence type="ECO:0000259" key="5">
    <source>
        <dbReference type="PROSITE" id="PS51352"/>
    </source>
</evidence>
<keyword evidence="3" id="KW-0479">Metal-binding</keyword>
<evidence type="ECO:0000256" key="4">
    <source>
        <dbReference type="PIRSR" id="PIRSR603782-2"/>
    </source>
</evidence>
<feature type="binding site" evidence="3">
    <location>
        <position position="65"/>
    </location>
    <ligand>
        <name>Cu cation</name>
        <dbReference type="ChEBI" id="CHEBI:23378"/>
    </ligand>
</feature>
<comment type="caution">
    <text evidence="6">The sequence shown here is derived from an EMBL/GenBank/DDBJ whole genome shotgun (WGS) entry which is preliminary data.</text>
</comment>
<dbReference type="CDD" id="cd02968">
    <property type="entry name" value="SCO"/>
    <property type="match status" value="1"/>
</dbReference>
<dbReference type="PROSITE" id="PS51352">
    <property type="entry name" value="THIOREDOXIN_2"/>
    <property type="match status" value="1"/>
</dbReference>
<dbReference type="InterPro" id="IPR013766">
    <property type="entry name" value="Thioredoxin_domain"/>
</dbReference>
<dbReference type="InterPro" id="IPR036249">
    <property type="entry name" value="Thioredoxin-like_sf"/>
</dbReference>
<keyword evidence="7" id="KW-1185">Reference proteome</keyword>
<keyword evidence="4" id="KW-1015">Disulfide bond</keyword>
<evidence type="ECO:0000256" key="1">
    <source>
        <dbReference type="ARBA" id="ARBA00010996"/>
    </source>
</evidence>
<reference evidence="6 7" key="1">
    <citation type="submission" date="2018-05" db="EMBL/GenBank/DDBJ databases">
        <title>Genomic Encyclopedia of Type Strains, Phase IV (KMG-IV): sequencing the most valuable type-strain genomes for metagenomic binning, comparative biology and taxonomic classification.</title>
        <authorList>
            <person name="Goeker M."/>
        </authorList>
    </citation>
    <scope>NUCLEOTIDE SEQUENCE [LARGE SCALE GENOMIC DNA]</scope>
    <source>
        <strain evidence="6 7">DSM 28556</strain>
    </source>
</reference>
<dbReference type="Proteomes" id="UP000247978">
    <property type="component" value="Unassembled WGS sequence"/>
</dbReference>
<dbReference type="AlphaFoldDB" id="A0A2V3VZS6"/>
<evidence type="ECO:0000313" key="6">
    <source>
        <dbReference type="EMBL" id="PXW87573.1"/>
    </source>
</evidence>
<feature type="binding site" evidence="3">
    <location>
        <position position="156"/>
    </location>
    <ligand>
        <name>Cu cation</name>
        <dbReference type="ChEBI" id="CHEBI:23378"/>
    </ligand>
</feature>
<dbReference type="GO" id="GO:0046872">
    <property type="term" value="F:metal ion binding"/>
    <property type="evidence" value="ECO:0007669"/>
    <property type="project" value="UniProtKB-KW"/>
</dbReference>
<dbReference type="PANTHER" id="PTHR12151">
    <property type="entry name" value="ELECTRON TRANSPORT PROTIN SCO1/SENC FAMILY MEMBER"/>
    <property type="match status" value="1"/>
</dbReference>
<feature type="binding site" evidence="3">
    <location>
        <position position="69"/>
    </location>
    <ligand>
        <name>Cu cation</name>
        <dbReference type="ChEBI" id="CHEBI:23378"/>
    </ligand>
</feature>
<dbReference type="InterPro" id="IPR003782">
    <property type="entry name" value="SCO1/SenC"/>
</dbReference>
<dbReference type="PANTHER" id="PTHR12151:SF25">
    <property type="entry name" value="LINALOOL DEHYDRATASE_ISOMERASE DOMAIN-CONTAINING PROTEIN"/>
    <property type="match status" value="1"/>
</dbReference>
<organism evidence="6 7">
    <name type="scientific">Pseudogracilibacillus auburnensis</name>
    <dbReference type="NCBI Taxonomy" id="1494959"/>
    <lineage>
        <taxon>Bacteria</taxon>
        <taxon>Bacillati</taxon>
        <taxon>Bacillota</taxon>
        <taxon>Bacilli</taxon>
        <taxon>Bacillales</taxon>
        <taxon>Bacillaceae</taxon>
        <taxon>Pseudogracilibacillus</taxon>
    </lineage>
</organism>
<dbReference type="Gene3D" id="3.40.30.10">
    <property type="entry name" value="Glutaredoxin"/>
    <property type="match status" value="1"/>
</dbReference>
<gene>
    <name evidence="6" type="ORF">DFR56_105220</name>
</gene>
<evidence type="ECO:0000256" key="2">
    <source>
        <dbReference type="ARBA" id="ARBA00023008"/>
    </source>
</evidence>
<feature type="disulfide bond" description="Redox-active" evidence="4">
    <location>
        <begin position="65"/>
        <end position="69"/>
    </location>
</feature>
<feature type="domain" description="Thioredoxin" evidence="5">
    <location>
        <begin position="27"/>
        <end position="193"/>
    </location>
</feature>
<evidence type="ECO:0000256" key="3">
    <source>
        <dbReference type="PIRSR" id="PIRSR603782-1"/>
    </source>
</evidence>
<evidence type="ECO:0000313" key="7">
    <source>
        <dbReference type="Proteomes" id="UP000247978"/>
    </source>
</evidence>
<sequence>MRKWHIWIGMIGVLFILTACNDLPIETDMSEKIADFSFTTQDNETLSLEDLHGEWWIADFIFTNCETVCLPMTHNMAQLQKELEKNDLSIEFVSFSVDPDFDTPEILKEYGEQYEANFDTWSFLTGYDVKTVKELSIKSFRALLKEPEYGSDQVTHDIRFFLVSPEGEVVKGYDGTKSENIDKVIEDLKKLQDNDLL</sequence>
<dbReference type="SUPFAM" id="SSF52833">
    <property type="entry name" value="Thioredoxin-like"/>
    <property type="match status" value="1"/>
</dbReference>
<comment type="similarity">
    <text evidence="1">Belongs to the SCO1/2 family.</text>
</comment>
<keyword evidence="2 3" id="KW-0186">Copper</keyword>
<accession>A0A2V3VZS6</accession>
<protein>
    <submittedName>
        <fullName evidence="6">Protein SCO1/2</fullName>
    </submittedName>
</protein>
<name>A0A2V3VZS6_9BACI</name>
<proteinExistence type="inferred from homology"/>
<dbReference type="EMBL" id="QJJQ01000005">
    <property type="protein sequence ID" value="PXW87573.1"/>
    <property type="molecule type" value="Genomic_DNA"/>
</dbReference>